<keyword evidence="2" id="KW-1185">Reference proteome</keyword>
<accession>A0A426SFN1</accession>
<proteinExistence type="predicted"/>
<dbReference type="Proteomes" id="UP000274327">
    <property type="component" value="Unassembled WGS sequence"/>
</dbReference>
<comment type="caution">
    <text evidence="1">The sequence shown here is derived from an EMBL/GenBank/DDBJ whole genome shotgun (WGS) entry which is preliminary data.</text>
</comment>
<dbReference type="GeneID" id="78122684"/>
<gene>
    <name evidence="1" type="ORF">DS079_16880</name>
</gene>
<dbReference type="RefSeq" id="WP_126988907.1">
    <property type="nucleotide sequence ID" value="NZ_JAQDQJ010000002.1"/>
</dbReference>
<name>A0A426SFN1_9MICO</name>
<sequence>MPVDIRAVLHRVVDDVFDRSVFRREEDDREAPSAYRLRLSSARTLDDQERHASLAASYEWFEFHVSDLDVGTRRFDYGDDETEKEAELRNLAYIARAYLQGEGRVTYRPSLIRRRPLPTLTIETHGVRWRLGRRTSTEEDLENSS</sequence>
<organism evidence="1 2">
    <name type="scientific">Brachybacterium paraconglomeratum</name>
    <dbReference type="NCBI Taxonomy" id="173362"/>
    <lineage>
        <taxon>Bacteria</taxon>
        <taxon>Bacillati</taxon>
        <taxon>Actinomycetota</taxon>
        <taxon>Actinomycetes</taxon>
        <taxon>Micrococcales</taxon>
        <taxon>Dermabacteraceae</taxon>
        <taxon>Brachybacterium</taxon>
    </lineage>
</organism>
<reference evidence="1 2" key="1">
    <citation type="submission" date="2018-07" db="EMBL/GenBank/DDBJ databases">
        <title>Brachybacteriurn paraconglorneratum KCTC 9916.</title>
        <authorList>
            <person name="Li Y."/>
        </authorList>
    </citation>
    <scope>NUCLEOTIDE SEQUENCE [LARGE SCALE GENOMIC DNA]</scope>
    <source>
        <strain evidence="1 2">KCTC 9916</strain>
    </source>
</reference>
<evidence type="ECO:0000313" key="2">
    <source>
        <dbReference type="Proteomes" id="UP000274327"/>
    </source>
</evidence>
<protein>
    <submittedName>
        <fullName evidence="1">Uncharacterized protein</fullName>
    </submittedName>
</protein>
<evidence type="ECO:0000313" key="1">
    <source>
        <dbReference type="EMBL" id="RRR16932.1"/>
    </source>
</evidence>
<dbReference type="EMBL" id="QOCI01000025">
    <property type="protein sequence ID" value="RRR16932.1"/>
    <property type="molecule type" value="Genomic_DNA"/>
</dbReference>
<dbReference type="AlphaFoldDB" id="A0A426SFN1"/>